<dbReference type="InterPro" id="IPR008513">
    <property type="entry name" value="tRNA(Met)_cyd_acetate_ligase"/>
</dbReference>
<dbReference type="OrthoDB" id="9769796at2"/>
<dbReference type="Pfam" id="PF05636">
    <property type="entry name" value="HIGH_NTase1"/>
    <property type="match status" value="1"/>
</dbReference>
<dbReference type="PANTHER" id="PTHR37825">
    <property type="entry name" value="TRNA(MET) CYTIDINE ACETATE LIGASE"/>
    <property type="match status" value="1"/>
</dbReference>
<protein>
    <recommendedName>
        <fullName evidence="2">tRNA(Met) cytidine acetate ligase</fullName>
        <ecNumber evidence="2">6.3.4.-</ecNumber>
    </recommendedName>
</protein>
<dbReference type="HAMAP" id="MF_01539">
    <property type="entry name" value="TmcAL"/>
    <property type="match status" value="1"/>
</dbReference>
<dbReference type="GO" id="GO:0006400">
    <property type="term" value="P:tRNA modification"/>
    <property type="evidence" value="ECO:0007669"/>
    <property type="project" value="UniProtKB-UniRule"/>
</dbReference>
<comment type="caution">
    <text evidence="2">Lacks conserved residue(s) required for the propagation of feature annotation.</text>
</comment>
<evidence type="ECO:0000313" key="4">
    <source>
        <dbReference type="Proteomes" id="UP000184310"/>
    </source>
</evidence>
<comment type="similarity">
    <text evidence="2">Belongs to the TmcAL family.</text>
</comment>
<dbReference type="EMBL" id="FQZB01000009">
    <property type="protein sequence ID" value="SHJ55027.1"/>
    <property type="molecule type" value="Genomic_DNA"/>
</dbReference>
<dbReference type="GO" id="GO:0016740">
    <property type="term" value="F:transferase activity"/>
    <property type="evidence" value="ECO:0007669"/>
    <property type="project" value="UniProtKB-KW"/>
</dbReference>
<dbReference type="GO" id="GO:0000049">
    <property type="term" value="F:tRNA binding"/>
    <property type="evidence" value="ECO:0007669"/>
    <property type="project" value="UniProtKB-KW"/>
</dbReference>
<keyword evidence="1 2" id="KW-0819">tRNA processing</keyword>
<keyword evidence="3" id="KW-0808">Transferase</keyword>
<keyword evidence="2" id="KW-0694">RNA-binding</keyword>
<sequence>MKVTGLITEYNPFHLGHSYHLSNSKQISSSDFTVCVMSGNFVQRGMPALLDKWTRTDMALKNGIDLVLELPTIHAISSAEFFAFGAVSTLNSLNIIDNLCFGSEAGELSLIKETARILVDEPFNFRKDLKEKLHSGLPFPKARAEALKAILKEHNNCLSDDNLYAFLSSSNNILGIEYMKALHRLNSNINAYTIKREGSNYNSENLDNLYASASAIRKSLQQNQDLSLIKPYVPDSSYEILNTFLENKYSFASYDKYFSYIKYKIISSENLVHNIPEAKDGLSYKIINELKKSSNIDEFILNVKSKRYTYSRISRILCSLFLDIDSNTLTLRNKAPNYIRVLGFNPNGAKILKTIKKNSDIKIITKLPKIIDDPMLSLDIKATNLYSLLVSNIRLYEDYLKSPIIIK</sequence>
<feature type="binding site" evidence="2">
    <location>
        <position position="171"/>
    </location>
    <ligand>
        <name>ATP</name>
        <dbReference type="ChEBI" id="CHEBI:30616"/>
    </ligand>
</feature>
<gene>
    <name evidence="2" type="primary">tmcAL</name>
    <name evidence="3" type="ORF">SAMN02745163_02120</name>
</gene>
<dbReference type="Proteomes" id="UP000184310">
    <property type="component" value="Unassembled WGS sequence"/>
</dbReference>
<keyword evidence="2" id="KW-0547">Nucleotide-binding</keyword>
<feature type="binding site" evidence="2">
    <location>
        <position position="196"/>
    </location>
    <ligand>
        <name>ATP</name>
        <dbReference type="ChEBI" id="CHEBI:30616"/>
    </ligand>
</feature>
<dbReference type="RefSeq" id="WP_072986938.1">
    <property type="nucleotide sequence ID" value="NZ_FQZB01000009.1"/>
</dbReference>
<evidence type="ECO:0000256" key="2">
    <source>
        <dbReference type="HAMAP-Rule" id="MF_01539"/>
    </source>
</evidence>
<keyword evidence="2" id="KW-0963">Cytoplasm</keyword>
<dbReference type="AlphaFoldDB" id="A0A1M6K860"/>
<dbReference type="SUPFAM" id="SSF52374">
    <property type="entry name" value="Nucleotidylyl transferase"/>
    <property type="match status" value="1"/>
</dbReference>
<dbReference type="GO" id="GO:0005524">
    <property type="term" value="F:ATP binding"/>
    <property type="evidence" value="ECO:0007669"/>
    <property type="project" value="UniProtKB-KW"/>
</dbReference>
<organism evidence="3 4">
    <name type="scientific">Clostridium cavendishii DSM 21758</name>
    <dbReference type="NCBI Taxonomy" id="1121302"/>
    <lineage>
        <taxon>Bacteria</taxon>
        <taxon>Bacillati</taxon>
        <taxon>Bacillota</taxon>
        <taxon>Clostridia</taxon>
        <taxon>Eubacteriales</taxon>
        <taxon>Clostridiaceae</taxon>
        <taxon>Clostridium</taxon>
    </lineage>
</organism>
<dbReference type="NCBIfam" id="NF010191">
    <property type="entry name" value="PRK13670.1"/>
    <property type="match status" value="1"/>
</dbReference>
<dbReference type="GO" id="GO:0005737">
    <property type="term" value="C:cytoplasm"/>
    <property type="evidence" value="ECO:0007669"/>
    <property type="project" value="UniProtKB-SubCell"/>
</dbReference>
<feature type="binding site" evidence="2">
    <location>
        <begin position="7"/>
        <end position="20"/>
    </location>
    <ligand>
        <name>ATP</name>
        <dbReference type="ChEBI" id="CHEBI:30616"/>
    </ligand>
</feature>
<dbReference type="InterPro" id="IPR014729">
    <property type="entry name" value="Rossmann-like_a/b/a_fold"/>
</dbReference>
<dbReference type="PANTHER" id="PTHR37825:SF1">
    <property type="entry name" value="TRNA(MET) CYTIDINE ACETATE LIGASE"/>
    <property type="match status" value="1"/>
</dbReference>
<dbReference type="GO" id="GO:0016879">
    <property type="term" value="F:ligase activity, forming carbon-nitrogen bonds"/>
    <property type="evidence" value="ECO:0007669"/>
    <property type="project" value="UniProtKB-UniRule"/>
</dbReference>
<evidence type="ECO:0000256" key="1">
    <source>
        <dbReference type="ARBA" id="ARBA00022694"/>
    </source>
</evidence>
<dbReference type="STRING" id="1121302.SAMN02745163_02120"/>
<accession>A0A1M6K860</accession>
<keyword evidence="2" id="KW-0820">tRNA-binding</keyword>
<reference evidence="3 4" key="1">
    <citation type="submission" date="2016-11" db="EMBL/GenBank/DDBJ databases">
        <authorList>
            <person name="Jaros S."/>
            <person name="Januszkiewicz K."/>
            <person name="Wedrychowicz H."/>
        </authorList>
    </citation>
    <scope>NUCLEOTIDE SEQUENCE [LARGE SCALE GENOMIC DNA]</scope>
    <source>
        <strain evidence="3 4">DSM 21758</strain>
    </source>
</reference>
<keyword evidence="2" id="KW-0067">ATP-binding</keyword>
<comment type="catalytic activity">
    <reaction evidence="2">
        <text>cytidine(34) in elongator tRNA(Met) + acetate + ATP = N(4)-acetylcytidine(34) in elongator tRNA(Met) + AMP + diphosphate</text>
        <dbReference type="Rhea" id="RHEA:58144"/>
        <dbReference type="Rhea" id="RHEA-COMP:10693"/>
        <dbReference type="Rhea" id="RHEA-COMP:10694"/>
        <dbReference type="ChEBI" id="CHEBI:30089"/>
        <dbReference type="ChEBI" id="CHEBI:30616"/>
        <dbReference type="ChEBI" id="CHEBI:33019"/>
        <dbReference type="ChEBI" id="CHEBI:74900"/>
        <dbReference type="ChEBI" id="CHEBI:82748"/>
        <dbReference type="ChEBI" id="CHEBI:456215"/>
    </reaction>
</comment>
<proteinExistence type="inferred from homology"/>
<comment type="subcellular location">
    <subcellularLocation>
        <location evidence="2">Cytoplasm</location>
    </subcellularLocation>
</comment>
<keyword evidence="4" id="KW-1185">Reference proteome</keyword>
<dbReference type="Gene3D" id="3.40.50.620">
    <property type="entry name" value="HUPs"/>
    <property type="match status" value="1"/>
</dbReference>
<keyword evidence="2" id="KW-0436">Ligase</keyword>
<evidence type="ECO:0000313" key="3">
    <source>
        <dbReference type="EMBL" id="SHJ55027.1"/>
    </source>
</evidence>
<comment type="function">
    <text evidence="2">Catalyzes the formation of N(4)-acetylcytidine (ac(4)C) at the wobble position of elongator tRNA(Met), using acetate and ATP as substrates. First activates an acetate ion to form acetyladenylate (Ac-AMP) and then transfers the acetyl group to tRNA to form ac(4)C34.</text>
</comment>
<name>A0A1M6K860_9CLOT</name>
<dbReference type="EC" id="6.3.4.-" evidence="2"/>
<feature type="binding site" evidence="2">
    <location>
        <position position="102"/>
    </location>
    <ligand>
        <name>ATP</name>
        <dbReference type="ChEBI" id="CHEBI:30616"/>
    </ligand>
</feature>